<name>A0ABW1DTE1_9ACTN</name>
<evidence type="ECO:0000313" key="3">
    <source>
        <dbReference type="Proteomes" id="UP001596180"/>
    </source>
</evidence>
<proteinExistence type="predicted"/>
<dbReference type="RefSeq" id="WP_381360474.1">
    <property type="nucleotide sequence ID" value="NZ_JBHSOA010000014.1"/>
</dbReference>
<dbReference type="Proteomes" id="UP001596180">
    <property type="component" value="Unassembled WGS sequence"/>
</dbReference>
<sequence length="67" mass="7210">MSTATFIPGDRSPGRGVPHRGATAIGSVHHSPHRLGNALRAVRIYAESLFSVAVLGEYNEEAGVRRR</sequence>
<gene>
    <name evidence="2" type="ORF">ACFPZI_08810</name>
</gene>
<dbReference type="EMBL" id="JBHSOA010000014">
    <property type="protein sequence ID" value="MFC5851922.1"/>
    <property type="molecule type" value="Genomic_DNA"/>
</dbReference>
<accession>A0ABW1DTE1</accession>
<reference evidence="3" key="1">
    <citation type="journal article" date="2019" name="Int. J. Syst. Evol. Microbiol.">
        <title>The Global Catalogue of Microorganisms (GCM) 10K type strain sequencing project: providing services to taxonomists for standard genome sequencing and annotation.</title>
        <authorList>
            <consortium name="The Broad Institute Genomics Platform"/>
            <consortium name="The Broad Institute Genome Sequencing Center for Infectious Disease"/>
            <person name="Wu L."/>
            <person name="Ma J."/>
        </authorList>
    </citation>
    <scope>NUCLEOTIDE SEQUENCE [LARGE SCALE GENOMIC DNA]</scope>
    <source>
        <strain evidence="3">JCM 10411</strain>
    </source>
</reference>
<organism evidence="2 3">
    <name type="scientific">Streptomyces chlorus</name>
    <dbReference type="NCBI Taxonomy" id="887452"/>
    <lineage>
        <taxon>Bacteria</taxon>
        <taxon>Bacillati</taxon>
        <taxon>Actinomycetota</taxon>
        <taxon>Actinomycetes</taxon>
        <taxon>Kitasatosporales</taxon>
        <taxon>Streptomycetaceae</taxon>
        <taxon>Streptomyces</taxon>
    </lineage>
</organism>
<comment type="caution">
    <text evidence="2">The sequence shown here is derived from an EMBL/GenBank/DDBJ whole genome shotgun (WGS) entry which is preliminary data.</text>
</comment>
<protein>
    <submittedName>
        <fullName evidence="2">Uncharacterized protein</fullName>
    </submittedName>
</protein>
<evidence type="ECO:0000313" key="2">
    <source>
        <dbReference type="EMBL" id="MFC5851922.1"/>
    </source>
</evidence>
<keyword evidence="3" id="KW-1185">Reference proteome</keyword>
<feature type="region of interest" description="Disordered" evidence="1">
    <location>
        <begin position="1"/>
        <end position="20"/>
    </location>
</feature>
<evidence type="ECO:0000256" key="1">
    <source>
        <dbReference type="SAM" id="MobiDB-lite"/>
    </source>
</evidence>